<evidence type="ECO:0000313" key="9">
    <source>
        <dbReference type="EMBL" id="KFB07290.1"/>
    </source>
</evidence>
<accession>A0A084U2V4</accession>
<keyword evidence="4" id="KW-0235">DNA replication</keyword>
<feature type="domain" description="DNA polymerase III delta subunit-like C-terminal" evidence="8">
    <location>
        <begin position="182"/>
        <end position="299"/>
    </location>
</feature>
<dbReference type="SUPFAM" id="SSF48019">
    <property type="entry name" value="post-AAA+ oligomerization domain-like"/>
    <property type="match status" value="1"/>
</dbReference>
<sequence>MELILSEDIGLIEFKKMEICKNIEPKIYVYDFEERKKIIDDLMQYDFFSSDEKTNVFITSFYTKKNQPEEAEINFLIELSKIKEKNIYVCMNKISTDQYLLSLFSYCHNLKKLNKWTSKKFIQDYLNYKKFVAPSALIDYLNERLPNDANSIMSELNKLVVWDIKKLNRDIIDSIIENNINDNVFNLIDNYFSNNYQDLILQMQLFEQKGSDLREIYNVMVSQLFLLKLYKLHFDMHNSFDVIVKEFKILKFQIDNWAKFLYQIDVKKIDSLLNQLLNLEKDVMLGKKDFDTSLKLFLLSGVA</sequence>
<comment type="caution">
    <text evidence="9">The sequence shown here is derived from an EMBL/GenBank/DDBJ whole genome shotgun (WGS) entry which is preliminary data.</text>
</comment>
<dbReference type="RefSeq" id="WP_144240907.1">
    <property type="nucleotide sequence ID" value="NZ_AWQU01000087.1"/>
</dbReference>
<comment type="similarity">
    <text evidence="6">Belongs to the DNA polymerase HolA subunit family.</text>
</comment>
<name>A0A084U2V4_MALIO</name>
<keyword evidence="2" id="KW-0808">Transferase</keyword>
<comment type="catalytic activity">
    <reaction evidence="7">
        <text>DNA(n) + a 2'-deoxyribonucleoside 5'-triphosphate = DNA(n+1) + diphosphate</text>
        <dbReference type="Rhea" id="RHEA:22508"/>
        <dbReference type="Rhea" id="RHEA-COMP:17339"/>
        <dbReference type="Rhea" id="RHEA-COMP:17340"/>
        <dbReference type="ChEBI" id="CHEBI:33019"/>
        <dbReference type="ChEBI" id="CHEBI:61560"/>
        <dbReference type="ChEBI" id="CHEBI:173112"/>
        <dbReference type="EC" id="2.7.7.7"/>
    </reaction>
</comment>
<evidence type="ECO:0000256" key="6">
    <source>
        <dbReference type="ARBA" id="ARBA00034754"/>
    </source>
</evidence>
<dbReference type="InterPro" id="IPR008921">
    <property type="entry name" value="DNA_pol3_clamp-load_cplx_C"/>
</dbReference>
<keyword evidence="3" id="KW-0548">Nucleotidyltransferase</keyword>
<keyword evidence="5" id="KW-0239">DNA-directed DNA polymerase</keyword>
<evidence type="ECO:0000256" key="4">
    <source>
        <dbReference type="ARBA" id="ARBA00022705"/>
    </source>
</evidence>
<evidence type="ECO:0000313" key="10">
    <source>
        <dbReference type="Proteomes" id="UP000028523"/>
    </source>
</evidence>
<dbReference type="Proteomes" id="UP000028523">
    <property type="component" value="Unassembled WGS sequence"/>
</dbReference>
<organism evidence="9 10">
    <name type="scientific">Malacoplasma iowae DK-CPA</name>
    <dbReference type="NCBI Taxonomy" id="1394179"/>
    <lineage>
        <taxon>Bacteria</taxon>
        <taxon>Bacillati</taxon>
        <taxon>Mycoplasmatota</taxon>
        <taxon>Mycoplasmoidales</taxon>
        <taxon>Mycoplasmoidaceae</taxon>
        <taxon>Malacoplasma</taxon>
    </lineage>
</organism>
<dbReference type="GO" id="GO:0006261">
    <property type="term" value="P:DNA-templated DNA replication"/>
    <property type="evidence" value="ECO:0007669"/>
    <property type="project" value="TreeGrafter"/>
</dbReference>
<evidence type="ECO:0000256" key="7">
    <source>
        <dbReference type="ARBA" id="ARBA00049244"/>
    </source>
</evidence>
<dbReference type="PANTHER" id="PTHR34388">
    <property type="entry name" value="DNA POLYMERASE III SUBUNIT DELTA"/>
    <property type="match status" value="1"/>
</dbReference>
<dbReference type="InterPro" id="IPR005790">
    <property type="entry name" value="DNA_polIII_delta"/>
</dbReference>
<dbReference type="Gene3D" id="1.20.272.10">
    <property type="match status" value="1"/>
</dbReference>
<evidence type="ECO:0000256" key="1">
    <source>
        <dbReference type="ARBA" id="ARBA00012417"/>
    </source>
</evidence>
<evidence type="ECO:0000256" key="5">
    <source>
        <dbReference type="ARBA" id="ARBA00022932"/>
    </source>
</evidence>
<dbReference type="EMBL" id="AWQU01000087">
    <property type="protein sequence ID" value="KFB07290.1"/>
    <property type="molecule type" value="Genomic_DNA"/>
</dbReference>
<dbReference type="InterPro" id="IPR048466">
    <property type="entry name" value="DNA_pol3_delta-like_C"/>
</dbReference>
<dbReference type="GO" id="GO:0009360">
    <property type="term" value="C:DNA polymerase III complex"/>
    <property type="evidence" value="ECO:0007669"/>
    <property type="project" value="TreeGrafter"/>
</dbReference>
<dbReference type="EC" id="2.7.7.7" evidence="1"/>
<gene>
    <name evidence="9" type="primary">holA</name>
    <name evidence="9" type="ORF">P271_118</name>
</gene>
<dbReference type="NCBIfam" id="TIGR01128">
    <property type="entry name" value="holA"/>
    <property type="match status" value="1"/>
</dbReference>
<protein>
    <recommendedName>
        <fullName evidence="1">DNA-directed DNA polymerase</fullName>
        <ecNumber evidence="1">2.7.7.7</ecNumber>
    </recommendedName>
</protein>
<evidence type="ECO:0000256" key="2">
    <source>
        <dbReference type="ARBA" id="ARBA00022679"/>
    </source>
</evidence>
<evidence type="ECO:0000259" key="8">
    <source>
        <dbReference type="Pfam" id="PF21694"/>
    </source>
</evidence>
<proteinExistence type="inferred from homology"/>
<dbReference type="AlphaFoldDB" id="A0A084U2V4"/>
<keyword evidence="10" id="KW-1185">Reference proteome</keyword>
<dbReference type="Pfam" id="PF21694">
    <property type="entry name" value="DNA_pol3_delta_C"/>
    <property type="match status" value="1"/>
</dbReference>
<reference evidence="9 10" key="1">
    <citation type="journal article" date="2014" name="PLoS ONE">
        <title>Reduction of Hydrogen Peroxide Accumulation and Toxicity by a Catalase from Mycoplasma iowae.</title>
        <authorList>
            <person name="Pritchard R.E."/>
            <person name="Prassinos A.J."/>
            <person name="Osborne J.D."/>
            <person name="Raviv Z."/>
            <person name="Balish M.F."/>
        </authorList>
    </citation>
    <scope>NUCLEOTIDE SEQUENCE [LARGE SCALE GENOMIC DNA]</scope>
    <source>
        <strain evidence="9 10">DK-CPA</strain>
    </source>
</reference>
<dbReference type="GO" id="GO:0003677">
    <property type="term" value="F:DNA binding"/>
    <property type="evidence" value="ECO:0007669"/>
    <property type="project" value="InterPro"/>
</dbReference>
<evidence type="ECO:0000256" key="3">
    <source>
        <dbReference type="ARBA" id="ARBA00022695"/>
    </source>
</evidence>
<dbReference type="GO" id="GO:0003887">
    <property type="term" value="F:DNA-directed DNA polymerase activity"/>
    <property type="evidence" value="ECO:0007669"/>
    <property type="project" value="UniProtKB-KW"/>
</dbReference>
<dbReference type="PANTHER" id="PTHR34388:SF1">
    <property type="entry name" value="DNA POLYMERASE III SUBUNIT DELTA"/>
    <property type="match status" value="1"/>
</dbReference>